<dbReference type="EMBL" id="CAJVQA010001638">
    <property type="protein sequence ID" value="CAG8520933.1"/>
    <property type="molecule type" value="Genomic_DNA"/>
</dbReference>
<dbReference type="Gene3D" id="3.30.40.10">
    <property type="entry name" value="Zinc/RING finger domain, C3HC4 (zinc finger)"/>
    <property type="match status" value="1"/>
</dbReference>
<keyword evidence="1" id="KW-0479">Metal-binding</keyword>
<dbReference type="GO" id="GO:0008270">
    <property type="term" value="F:zinc ion binding"/>
    <property type="evidence" value="ECO:0007669"/>
    <property type="project" value="UniProtKB-KW"/>
</dbReference>
<dbReference type="InterPro" id="IPR013083">
    <property type="entry name" value="Znf_RING/FYVE/PHD"/>
</dbReference>
<sequence length="307" mass="35708">MSEQNNASTTQDKISVINFKNLTFNILKFFDDPIVKIEKFPELDKCVLCNKEIFLSPIKSFTILACSHVFHRICIDKEILLTKENICPVKNCKKSIEILDQFSRQDSESSTASIVRRMEKYNIRSPQEIPEEDMSDVDNREGEDNLFKSPHKRSFVDTSKNKSPSKKAKKQVKREDSPILKKLIQELTSPTYQQVEGPITLQLSVSKIDVSSLDFLDLYNKIDTAENNLQRTTHDLIRCYYNFDQAIKQLFDHFRKTCNEDVSNARVNDRIRDQISVQDKLTETNLRKRKKRGKKVFRLFSNVGGKE</sequence>
<dbReference type="InterPro" id="IPR001841">
    <property type="entry name" value="Znf_RING"/>
</dbReference>
<proteinExistence type="predicted"/>
<keyword evidence="1" id="KW-0862">Zinc</keyword>
<name>A0A9N9FAR7_9GLOM</name>
<comment type="caution">
    <text evidence="4">The sequence shown here is derived from an EMBL/GenBank/DDBJ whole genome shotgun (WGS) entry which is preliminary data.</text>
</comment>
<dbReference type="AlphaFoldDB" id="A0A9N9FAR7"/>
<evidence type="ECO:0000259" key="3">
    <source>
        <dbReference type="PROSITE" id="PS50089"/>
    </source>
</evidence>
<reference evidence="4" key="1">
    <citation type="submission" date="2021-06" db="EMBL/GenBank/DDBJ databases">
        <authorList>
            <person name="Kallberg Y."/>
            <person name="Tangrot J."/>
            <person name="Rosling A."/>
        </authorList>
    </citation>
    <scope>NUCLEOTIDE SEQUENCE</scope>
    <source>
        <strain evidence="4">FL966</strain>
    </source>
</reference>
<feature type="compositionally biased region" description="Basic residues" evidence="2">
    <location>
        <begin position="163"/>
        <end position="172"/>
    </location>
</feature>
<feature type="compositionally biased region" description="Basic and acidic residues" evidence="2">
    <location>
        <begin position="137"/>
        <end position="146"/>
    </location>
</feature>
<evidence type="ECO:0000256" key="2">
    <source>
        <dbReference type="SAM" id="MobiDB-lite"/>
    </source>
</evidence>
<dbReference type="PROSITE" id="PS50089">
    <property type="entry name" value="ZF_RING_2"/>
    <property type="match status" value="1"/>
</dbReference>
<keyword evidence="5" id="KW-1185">Reference proteome</keyword>
<feature type="region of interest" description="Disordered" evidence="2">
    <location>
        <begin position="125"/>
        <end position="174"/>
    </location>
</feature>
<keyword evidence="1" id="KW-0863">Zinc-finger</keyword>
<protein>
    <submittedName>
        <fullName evidence="4">6824_t:CDS:1</fullName>
    </submittedName>
</protein>
<dbReference type="Proteomes" id="UP000789759">
    <property type="component" value="Unassembled WGS sequence"/>
</dbReference>
<accession>A0A9N9FAR7</accession>
<dbReference type="SUPFAM" id="SSF57850">
    <property type="entry name" value="RING/U-box"/>
    <property type="match status" value="1"/>
</dbReference>
<evidence type="ECO:0000313" key="4">
    <source>
        <dbReference type="EMBL" id="CAG8520933.1"/>
    </source>
</evidence>
<evidence type="ECO:0000313" key="5">
    <source>
        <dbReference type="Proteomes" id="UP000789759"/>
    </source>
</evidence>
<feature type="domain" description="RING-type" evidence="3">
    <location>
        <begin position="46"/>
        <end position="91"/>
    </location>
</feature>
<evidence type="ECO:0000256" key="1">
    <source>
        <dbReference type="PROSITE-ProRule" id="PRU00175"/>
    </source>
</evidence>
<gene>
    <name evidence="4" type="ORF">CPELLU_LOCUS3381</name>
</gene>
<organism evidence="4 5">
    <name type="scientific">Cetraspora pellucida</name>
    <dbReference type="NCBI Taxonomy" id="1433469"/>
    <lineage>
        <taxon>Eukaryota</taxon>
        <taxon>Fungi</taxon>
        <taxon>Fungi incertae sedis</taxon>
        <taxon>Mucoromycota</taxon>
        <taxon>Glomeromycotina</taxon>
        <taxon>Glomeromycetes</taxon>
        <taxon>Diversisporales</taxon>
        <taxon>Gigasporaceae</taxon>
        <taxon>Cetraspora</taxon>
    </lineage>
</organism>
<dbReference type="OrthoDB" id="2408546at2759"/>
<dbReference type="CDD" id="cd16448">
    <property type="entry name" value="RING-H2"/>
    <property type="match status" value="1"/>
</dbReference>